<feature type="transmembrane region" description="Helical" evidence="3">
    <location>
        <begin position="317"/>
        <end position="335"/>
    </location>
</feature>
<dbReference type="GO" id="GO:0009103">
    <property type="term" value="P:lipopolysaccharide biosynthetic process"/>
    <property type="evidence" value="ECO:0007669"/>
    <property type="project" value="TreeGrafter"/>
</dbReference>
<keyword evidence="5" id="KW-0012">Acyltransferase</keyword>
<organism evidence="5 6">
    <name type="scientific">Paenibacillus nasutitermitis</name>
    <dbReference type="NCBI Taxonomy" id="1652958"/>
    <lineage>
        <taxon>Bacteria</taxon>
        <taxon>Bacillati</taxon>
        <taxon>Bacillota</taxon>
        <taxon>Bacilli</taxon>
        <taxon>Bacillales</taxon>
        <taxon>Paenibacillaceae</taxon>
        <taxon>Paenibacillus</taxon>
    </lineage>
</organism>
<dbReference type="GO" id="GO:0016020">
    <property type="term" value="C:membrane"/>
    <property type="evidence" value="ECO:0007669"/>
    <property type="project" value="TreeGrafter"/>
</dbReference>
<dbReference type="Pfam" id="PF01757">
    <property type="entry name" value="Acyl_transf_3"/>
    <property type="match status" value="1"/>
</dbReference>
<accession>A0A917DUX2</accession>
<dbReference type="InterPro" id="IPR002656">
    <property type="entry name" value="Acyl_transf_3_dom"/>
</dbReference>
<feature type="transmembrane region" description="Helical" evidence="3">
    <location>
        <begin position="207"/>
        <end position="224"/>
    </location>
</feature>
<evidence type="ECO:0000313" key="5">
    <source>
        <dbReference type="EMBL" id="GGD73427.1"/>
    </source>
</evidence>
<evidence type="ECO:0000259" key="4">
    <source>
        <dbReference type="Pfam" id="PF01757"/>
    </source>
</evidence>
<evidence type="ECO:0000256" key="2">
    <source>
        <dbReference type="ARBA" id="ARBA00007400"/>
    </source>
</evidence>
<dbReference type="AlphaFoldDB" id="A0A917DUX2"/>
<feature type="transmembrane region" description="Helical" evidence="3">
    <location>
        <begin position="272"/>
        <end position="296"/>
    </location>
</feature>
<gene>
    <name evidence="5" type="ORF">GCM10010911_34130</name>
</gene>
<reference evidence="5" key="2">
    <citation type="submission" date="2020-09" db="EMBL/GenBank/DDBJ databases">
        <authorList>
            <person name="Sun Q."/>
            <person name="Zhou Y."/>
        </authorList>
    </citation>
    <scope>NUCLEOTIDE SEQUENCE</scope>
    <source>
        <strain evidence="5">CGMCC 1.15178</strain>
    </source>
</reference>
<comment type="subcellular location">
    <subcellularLocation>
        <location evidence="1">Membrane</location>
    </subcellularLocation>
</comment>
<feature type="transmembrane region" description="Helical" evidence="3">
    <location>
        <begin position="147"/>
        <end position="170"/>
    </location>
</feature>
<comment type="similarity">
    <text evidence="2">Belongs to the acyltransferase 3 family.</text>
</comment>
<dbReference type="InterPro" id="IPR050879">
    <property type="entry name" value="Acyltransferase_3"/>
</dbReference>
<feature type="transmembrane region" description="Helical" evidence="3">
    <location>
        <begin position="244"/>
        <end position="266"/>
    </location>
</feature>
<keyword evidence="3" id="KW-0812">Transmembrane</keyword>
<keyword evidence="5" id="KW-0808">Transferase</keyword>
<dbReference type="Proteomes" id="UP000612456">
    <property type="component" value="Unassembled WGS sequence"/>
</dbReference>
<feature type="transmembrane region" description="Helical" evidence="3">
    <location>
        <begin position="48"/>
        <end position="67"/>
    </location>
</feature>
<dbReference type="PANTHER" id="PTHR23028">
    <property type="entry name" value="ACETYLTRANSFERASE"/>
    <property type="match status" value="1"/>
</dbReference>
<evidence type="ECO:0000256" key="1">
    <source>
        <dbReference type="ARBA" id="ARBA00004370"/>
    </source>
</evidence>
<dbReference type="EMBL" id="BMHP01000002">
    <property type="protein sequence ID" value="GGD73427.1"/>
    <property type="molecule type" value="Genomic_DNA"/>
</dbReference>
<protein>
    <submittedName>
        <fullName evidence="5">Acyltransferase</fullName>
    </submittedName>
</protein>
<sequence>MHNRYEELDSLRGLAALTVMLLHVYGIFPVENKLAKLFIEYGPLRLFISGGEAVILFFVLSGFVLSIPFYKNKQSNYSSFVIKRACRIYIPYLFAIGASIICSKLFYSGEIHGLSGYFNSFWNLPINGQLLREHLLFIGTFLSNLDFAVWSLVHEMRISLVFPFLMFLIVRLDWKKGVGLAFLFSICSVILFDLFKYQESESTGTELFATINYTGMFIVGALLAQHREWLKNKFMNFSVKIKILFFSAGLLMYAYLHPSFAIKMFLFHNIDFFYRTVIDSWAITFGAALLILAALSSTLFSEILKNRIINYLGKISYSLYLIHIVVFYACIHSLHKLIPLWSIYIIAVAITLVSASLMYKFIEKPSITLGKLLTGKINRKNRKVNINATFAEQKST</sequence>
<dbReference type="RefSeq" id="WP_188993110.1">
    <property type="nucleotide sequence ID" value="NZ_BMHP01000002.1"/>
</dbReference>
<dbReference type="PANTHER" id="PTHR23028:SF53">
    <property type="entry name" value="ACYL_TRANSF_3 DOMAIN-CONTAINING PROTEIN"/>
    <property type="match status" value="1"/>
</dbReference>
<feature type="transmembrane region" description="Helical" evidence="3">
    <location>
        <begin position="12"/>
        <end position="28"/>
    </location>
</feature>
<reference evidence="5" key="1">
    <citation type="journal article" date="2014" name="Int. J. Syst. Evol. Microbiol.">
        <title>Complete genome sequence of Corynebacterium casei LMG S-19264T (=DSM 44701T), isolated from a smear-ripened cheese.</title>
        <authorList>
            <consortium name="US DOE Joint Genome Institute (JGI-PGF)"/>
            <person name="Walter F."/>
            <person name="Albersmeier A."/>
            <person name="Kalinowski J."/>
            <person name="Ruckert C."/>
        </authorList>
    </citation>
    <scope>NUCLEOTIDE SEQUENCE</scope>
    <source>
        <strain evidence="5">CGMCC 1.15178</strain>
    </source>
</reference>
<name>A0A917DUX2_9BACL</name>
<proteinExistence type="inferred from homology"/>
<feature type="transmembrane region" description="Helical" evidence="3">
    <location>
        <begin position="177"/>
        <end position="195"/>
    </location>
</feature>
<keyword evidence="6" id="KW-1185">Reference proteome</keyword>
<feature type="transmembrane region" description="Helical" evidence="3">
    <location>
        <begin position="88"/>
        <end position="107"/>
    </location>
</feature>
<dbReference type="GO" id="GO:0016747">
    <property type="term" value="F:acyltransferase activity, transferring groups other than amino-acyl groups"/>
    <property type="evidence" value="ECO:0007669"/>
    <property type="project" value="InterPro"/>
</dbReference>
<keyword evidence="3" id="KW-1133">Transmembrane helix</keyword>
<keyword evidence="3" id="KW-0472">Membrane</keyword>
<evidence type="ECO:0000256" key="3">
    <source>
        <dbReference type="SAM" id="Phobius"/>
    </source>
</evidence>
<comment type="caution">
    <text evidence="5">The sequence shown here is derived from an EMBL/GenBank/DDBJ whole genome shotgun (WGS) entry which is preliminary data.</text>
</comment>
<evidence type="ECO:0000313" key="6">
    <source>
        <dbReference type="Proteomes" id="UP000612456"/>
    </source>
</evidence>
<feature type="domain" description="Acyltransferase 3" evidence="4">
    <location>
        <begin position="6"/>
        <end position="359"/>
    </location>
</feature>
<feature type="transmembrane region" description="Helical" evidence="3">
    <location>
        <begin position="341"/>
        <end position="362"/>
    </location>
</feature>